<dbReference type="AlphaFoldDB" id="E2Q6M1"/>
<name>E2Q6M1_STRCL</name>
<organism evidence="1 2">
    <name type="scientific">Streptomyces clavuligerus</name>
    <dbReference type="NCBI Taxonomy" id="1901"/>
    <lineage>
        <taxon>Bacteria</taxon>
        <taxon>Bacillati</taxon>
        <taxon>Actinomycetota</taxon>
        <taxon>Actinomycetes</taxon>
        <taxon>Kitasatosporales</taxon>
        <taxon>Streptomycetaceae</taxon>
        <taxon>Streptomyces</taxon>
    </lineage>
</organism>
<accession>E2Q6M1</accession>
<proteinExistence type="predicted"/>
<dbReference type="EMBL" id="CM000913">
    <property type="protein sequence ID" value="EFG09320.1"/>
    <property type="molecule type" value="Genomic_DNA"/>
</dbReference>
<evidence type="ECO:0000313" key="1">
    <source>
        <dbReference type="EMBL" id="EFG09320.1"/>
    </source>
</evidence>
<protein>
    <submittedName>
        <fullName evidence="1">Uncharacterized protein</fullName>
    </submittedName>
</protein>
<reference evidence="1 2" key="1">
    <citation type="journal article" date="2010" name="Genome Biol. Evol.">
        <title>The sequence of a 1.8-mb bacterial linear plasmid reveals a rich evolutionary reservoir of secondary metabolic pathways.</title>
        <authorList>
            <person name="Medema M.H."/>
            <person name="Trefzer A."/>
            <person name="Kovalchuk A."/>
            <person name="van den Berg M."/>
            <person name="Mueller U."/>
            <person name="Heijne W."/>
            <person name="Wu L."/>
            <person name="Alam M.T."/>
            <person name="Ronning C.M."/>
            <person name="Nierman W.C."/>
            <person name="Bovenberg R.A.L."/>
            <person name="Breitling R."/>
            <person name="Takano E."/>
        </authorList>
    </citation>
    <scope>NUCLEOTIDE SEQUENCE [LARGE SCALE GENOMIC DNA]</scope>
    <source>
        <strain evidence="2">ATCC 27064 / DSM 738 / JCM 4710 / NBRC 13307 / NCIMB 12785 / NRRL 3585 / VKM Ac-602</strain>
    </source>
</reference>
<keyword evidence="2" id="KW-1185">Reference proteome</keyword>
<gene>
    <name evidence="1" type="ORF">SCLAV_4246</name>
</gene>
<sequence length="70" mass="7721">MGDAAFPFLGKRRGWCLWWCHRCQGVKKGPLSRRACCRAASRRNSKRSTRGGRCSSCLSAPWCGGQSAVC</sequence>
<dbReference type="Proteomes" id="UP000002357">
    <property type="component" value="Chromosome"/>
</dbReference>
<evidence type="ECO:0000313" key="2">
    <source>
        <dbReference type="Proteomes" id="UP000002357"/>
    </source>
</evidence>